<accession>A0A918C884</accession>
<evidence type="ECO:0000313" key="3">
    <source>
        <dbReference type="Proteomes" id="UP000603865"/>
    </source>
</evidence>
<comment type="caution">
    <text evidence="2">The sequence shown here is derived from an EMBL/GenBank/DDBJ whole genome shotgun (WGS) entry which is preliminary data.</text>
</comment>
<dbReference type="RefSeq" id="WP_189090906.1">
    <property type="nucleotide sequence ID" value="NZ_BMQL01000013.1"/>
</dbReference>
<dbReference type="EMBL" id="BMQL01000013">
    <property type="protein sequence ID" value="GGR11546.1"/>
    <property type="molecule type" value="Genomic_DNA"/>
</dbReference>
<sequence>MDVQIATKPNGLLHAVTIPPSEQEAQRFEAVMKRQGLTVTTLNQAAEAVRFKRLNFAGQDRTPATPSPAEALAHQQAQFDALPARGTTVRYLLDGRPLTGTVSHSLRWPLDHPYCPARVAVVVETPGHTRCVDAGDFKSSHSKSLRLSTYRTTRRKHPLQLPTPLSVQPGRW</sequence>
<keyword evidence="3" id="KW-1185">Reference proteome</keyword>
<protein>
    <submittedName>
        <fullName evidence="2">Uncharacterized protein</fullName>
    </submittedName>
</protein>
<proteinExistence type="predicted"/>
<reference evidence="2" key="1">
    <citation type="journal article" date="2014" name="Int. J. Syst. Evol. Microbiol.">
        <title>Complete genome sequence of Corynebacterium casei LMG S-19264T (=DSM 44701T), isolated from a smear-ripened cheese.</title>
        <authorList>
            <consortium name="US DOE Joint Genome Institute (JGI-PGF)"/>
            <person name="Walter F."/>
            <person name="Albersmeier A."/>
            <person name="Kalinowski J."/>
            <person name="Ruckert C."/>
        </authorList>
    </citation>
    <scope>NUCLEOTIDE SEQUENCE</scope>
    <source>
        <strain evidence="2">JCM 31311</strain>
    </source>
</reference>
<name>A0A918C884_9DEIO</name>
<feature type="region of interest" description="Disordered" evidence="1">
    <location>
        <begin position="151"/>
        <end position="172"/>
    </location>
</feature>
<gene>
    <name evidence="2" type="ORF">GCM10008957_25610</name>
</gene>
<evidence type="ECO:0000256" key="1">
    <source>
        <dbReference type="SAM" id="MobiDB-lite"/>
    </source>
</evidence>
<reference evidence="2" key="2">
    <citation type="submission" date="2020-09" db="EMBL/GenBank/DDBJ databases">
        <authorList>
            <person name="Sun Q."/>
            <person name="Ohkuma M."/>
        </authorList>
    </citation>
    <scope>NUCLEOTIDE SEQUENCE</scope>
    <source>
        <strain evidence="2">JCM 31311</strain>
    </source>
</reference>
<evidence type="ECO:0000313" key="2">
    <source>
        <dbReference type="EMBL" id="GGR11546.1"/>
    </source>
</evidence>
<organism evidence="2 3">
    <name type="scientific">Deinococcus ruber</name>
    <dbReference type="NCBI Taxonomy" id="1848197"/>
    <lineage>
        <taxon>Bacteria</taxon>
        <taxon>Thermotogati</taxon>
        <taxon>Deinococcota</taxon>
        <taxon>Deinococci</taxon>
        <taxon>Deinococcales</taxon>
        <taxon>Deinococcaceae</taxon>
        <taxon>Deinococcus</taxon>
    </lineage>
</organism>
<dbReference type="AlphaFoldDB" id="A0A918C884"/>
<dbReference type="Proteomes" id="UP000603865">
    <property type="component" value="Unassembled WGS sequence"/>
</dbReference>